<keyword evidence="8 10" id="KW-0472">Membrane</keyword>
<sequence length="246" mass="27932">MPDLLKEASSLASAFNEKAESVRGDIATLKTYSAGDPRISGLTSSVRDRLALMRKYMEELDILVDEQDRKSDADLVRAEHERCTKEYQNCKRSLKEAFVSNTVKAVEDERAALLDGSSDAKQKQKQTEAEMEAAAEEVTTSLRRTRQLMMQEVEHTARIASVMSESNVTLEKADKEFASQNPLLKSSKRLLSYLKQQEVMDRVILFACFFFFLLVVLHILLKRVPLLNALHPYNWWTSAAQAKPEL</sequence>
<dbReference type="InterPro" id="IPR005606">
    <property type="entry name" value="Sec20"/>
</dbReference>
<feature type="transmembrane region" description="Helical" evidence="10">
    <location>
        <begin position="203"/>
        <end position="221"/>
    </location>
</feature>
<dbReference type="GO" id="GO:0005484">
    <property type="term" value="F:SNAP receptor activity"/>
    <property type="evidence" value="ECO:0007669"/>
    <property type="project" value="InterPro"/>
</dbReference>
<dbReference type="GO" id="GO:0031201">
    <property type="term" value="C:SNARE complex"/>
    <property type="evidence" value="ECO:0007669"/>
    <property type="project" value="TreeGrafter"/>
</dbReference>
<keyword evidence="4" id="KW-0256">Endoplasmic reticulum</keyword>
<organism evidence="12">
    <name type="scientific">Pyramimonas obovata</name>
    <dbReference type="NCBI Taxonomy" id="1411642"/>
    <lineage>
        <taxon>Eukaryota</taxon>
        <taxon>Viridiplantae</taxon>
        <taxon>Chlorophyta</taxon>
        <taxon>Pyramimonadophyceae</taxon>
        <taxon>Pyramimonadales</taxon>
        <taxon>Pyramimonadaceae</taxon>
        <taxon>Pyramimonas</taxon>
        <taxon>Pyramimonas incertae sedis</taxon>
    </lineage>
</organism>
<dbReference type="Pfam" id="PF03908">
    <property type="entry name" value="Sec20"/>
    <property type="match status" value="1"/>
</dbReference>
<dbReference type="PANTHER" id="PTHR12825">
    <property type="entry name" value="BNIP1-RELATED"/>
    <property type="match status" value="1"/>
</dbReference>
<dbReference type="AlphaFoldDB" id="A0A7S0QQL4"/>
<dbReference type="GO" id="GO:0005789">
    <property type="term" value="C:endoplasmic reticulum membrane"/>
    <property type="evidence" value="ECO:0007669"/>
    <property type="project" value="UniProtKB-SubCell"/>
</dbReference>
<comment type="similarity">
    <text evidence="9">Belongs to the SEC20 family.</text>
</comment>
<name>A0A7S0QQL4_9CHLO</name>
<evidence type="ECO:0000256" key="4">
    <source>
        <dbReference type="ARBA" id="ARBA00022824"/>
    </source>
</evidence>
<keyword evidence="6 10" id="KW-1133">Transmembrane helix</keyword>
<evidence type="ECO:0000256" key="3">
    <source>
        <dbReference type="ARBA" id="ARBA00022692"/>
    </source>
</evidence>
<keyword evidence="5" id="KW-0931">ER-Golgi transport</keyword>
<evidence type="ECO:0000256" key="5">
    <source>
        <dbReference type="ARBA" id="ARBA00022892"/>
    </source>
</evidence>
<keyword evidence="3 10" id="KW-0812">Transmembrane</keyword>
<evidence type="ECO:0000256" key="1">
    <source>
        <dbReference type="ARBA" id="ARBA00004163"/>
    </source>
</evidence>
<evidence type="ECO:0000256" key="8">
    <source>
        <dbReference type="ARBA" id="ARBA00023136"/>
    </source>
</evidence>
<evidence type="ECO:0000256" key="7">
    <source>
        <dbReference type="ARBA" id="ARBA00023054"/>
    </source>
</evidence>
<feature type="domain" description="Sec20 C-terminal" evidence="11">
    <location>
        <begin position="135"/>
        <end position="224"/>
    </location>
</feature>
<dbReference type="GO" id="GO:0006890">
    <property type="term" value="P:retrograde vesicle-mediated transport, Golgi to endoplasmic reticulum"/>
    <property type="evidence" value="ECO:0007669"/>
    <property type="project" value="InterPro"/>
</dbReference>
<evidence type="ECO:0000256" key="10">
    <source>
        <dbReference type="SAM" id="Phobius"/>
    </source>
</evidence>
<gene>
    <name evidence="12" type="ORF">POBO1169_LOCUS3215</name>
</gene>
<protein>
    <recommendedName>
        <fullName evidence="11">Sec20 C-terminal domain-containing protein</fullName>
    </recommendedName>
</protein>
<dbReference type="PANTHER" id="PTHR12825:SF0">
    <property type="entry name" value="VESICLE TRANSPORT PROTEIN SEC20"/>
    <property type="match status" value="1"/>
</dbReference>
<evidence type="ECO:0000256" key="2">
    <source>
        <dbReference type="ARBA" id="ARBA00022448"/>
    </source>
</evidence>
<evidence type="ECO:0000256" key="6">
    <source>
        <dbReference type="ARBA" id="ARBA00022989"/>
    </source>
</evidence>
<accession>A0A7S0QQL4</accession>
<dbReference type="EMBL" id="HBFA01006219">
    <property type="protein sequence ID" value="CAD8653932.1"/>
    <property type="molecule type" value="Transcribed_RNA"/>
</dbReference>
<evidence type="ECO:0000256" key="9">
    <source>
        <dbReference type="ARBA" id="ARBA00037934"/>
    </source>
</evidence>
<proteinExistence type="inferred from homology"/>
<keyword evidence="2" id="KW-0813">Transport</keyword>
<evidence type="ECO:0000259" key="11">
    <source>
        <dbReference type="Pfam" id="PF03908"/>
    </source>
</evidence>
<comment type="subcellular location">
    <subcellularLocation>
        <location evidence="1">Endoplasmic reticulum membrane</location>
        <topology evidence="1">Single-pass type IV membrane protein</topology>
    </subcellularLocation>
</comment>
<evidence type="ECO:0000313" key="12">
    <source>
        <dbReference type="EMBL" id="CAD8653932.1"/>
    </source>
</evidence>
<dbReference type="InterPro" id="IPR056173">
    <property type="entry name" value="Sec20_C"/>
</dbReference>
<keyword evidence="7" id="KW-0175">Coiled coil</keyword>
<reference evidence="12" key="1">
    <citation type="submission" date="2021-01" db="EMBL/GenBank/DDBJ databases">
        <authorList>
            <person name="Corre E."/>
            <person name="Pelletier E."/>
            <person name="Niang G."/>
            <person name="Scheremetjew M."/>
            <person name="Finn R."/>
            <person name="Kale V."/>
            <person name="Holt S."/>
            <person name="Cochrane G."/>
            <person name="Meng A."/>
            <person name="Brown T."/>
            <person name="Cohen L."/>
        </authorList>
    </citation>
    <scope>NUCLEOTIDE SEQUENCE</scope>
    <source>
        <strain evidence="12">CCMP722</strain>
    </source>
</reference>